<dbReference type="EMBL" id="GBXM01018851">
    <property type="protein sequence ID" value="JAH89726.1"/>
    <property type="molecule type" value="Transcribed_RNA"/>
</dbReference>
<evidence type="ECO:0000313" key="1">
    <source>
        <dbReference type="EMBL" id="JAH89726.1"/>
    </source>
</evidence>
<accession>A0A0E9WHG7</accession>
<reference evidence="1" key="1">
    <citation type="submission" date="2014-11" db="EMBL/GenBank/DDBJ databases">
        <authorList>
            <person name="Amaro Gonzalez C."/>
        </authorList>
    </citation>
    <scope>NUCLEOTIDE SEQUENCE</scope>
</reference>
<proteinExistence type="predicted"/>
<organism evidence="1">
    <name type="scientific">Anguilla anguilla</name>
    <name type="common">European freshwater eel</name>
    <name type="synonym">Muraena anguilla</name>
    <dbReference type="NCBI Taxonomy" id="7936"/>
    <lineage>
        <taxon>Eukaryota</taxon>
        <taxon>Metazoa</taxon>
        <taxon>Chordata</taxon>
        <taxon>Craniata</taxon>
        <taxon>Vertebrata</taxon>
        <taxon>Euteleostomi</taxon>
        <taxon>Actinopterygii</taxon>
        <taxon>Neopterygii</taxon>
        <taxon>Teleostei</taxon>
        <taxon>Anguilliformes</taxon>
        <taxon>Anguillidae</taxon>
        <taxon>Anguilla</taxon>
    </lineage>
</organism>
<protein>
    <submittedName>
        <fullName evidence="1">Uncharacterized protein</fullName>
    </submittedName>
</protein>
<reference evidence="1" key="2">
    <citation type="journal article" date="2015" name="Fish Shellfish Immunol.">
        <title>Early steps in the European eel (Anguilla anguilla)-Vibrio vulnificus interaction in the gills: Role of the RtxA13 toxin.</title>
        <authorList>
            <person name="Callol A."/>
            <person name="Pajuelo D."/>
            <person name="Ebbesson L."/>
            <person name="Teles M."/>
            <person name="MacKenzie S."/>
            <person name="Amaro C."/>
        </authorList>
    </citation>
    <scope>NUCLEOTIDE SEQUENCE</scope>
</reference>
<sequence length="79" mass="9512">MELRTWVALEDRILVWFNMCLDNFQWRVGEFWSSITLTTCRVHQGTILEPVLFSDYMVLLGTYIIQHLQYYLKEFSNTS</sequence>
<name>A0A0E9WHG7_ANGAN</name>
<dbReference type="AlphaFoldDB" id="A0A0E9WHG7"/>